<protein>
    <submittedName>
        <fullName evidence="2">Uncharacterized protein</fullName>
    </submittedName>
</protein>
<organism evidence="2 3">
    <name type="scientific">Blastochloris tepida</name>
    <dbReference type="NCBI Taxonomy" id="2233851"/>
    <lineage>
        <taxon>Bacteria</taxon>
        <taxon>Pseudomonadati</taxon>
        <taxon>Pseudomonadota</taxon>
        <taxon>Alphaproteobacteria</taxon>
        <taxon>Hyphomicrobiales</taxon>
        <taxon>Blastochloridaceae</taxon>
        <taxon>Blastochloris</taxon>
    </lineage>
</organism>
<keyword evidence="3" id="KW-1185">Reference proteome</keyword>
<name>A0A348FZ36_9HYPH</name>
<dbReference type="EMBL" id="AP018907">
    <property type="protein sequence ID" value="BBF92569.1"/>
    <property type="molecule type" value="Genomic_DNA"/>
</dbReference>
<dbReference type="KEGG" id="blag:BLTE_12540"/>
<dbReference type="Proteomes" id="UP000266934">
    <property type="component" value="Chromosome"/>
</dbReference>
<proteinExistence type="predicted"/>
<evidence type="ECO:0000313" key="2">
    <source>
        <dbReference type="EMBL" id="BBF92569.1"/>
    </source>
</evidence>
<accession>A0A348FZ36</accession>
<reference evidence="2 3" key="1">
    <citation type="submission" date="2018-08" db="EMBL/GenBank/DDBJ databases">
        <title>Complete genome sequencing of Blastochloris tepida GI.</title>
        <authorList>
            <person name="Tsukatani Y."/>
            <person name="Mori H."/>
        </authorList>
    </citation>
    <scope>NUCLEOTIDE SEQUENCE [LARGE SCALE GENOMIC DNA]</scope>
    <source>
        <strain evidence="2 3">GI</strain>
    </source>
</reference>
<evidence type="ECO:0000313" key="3">
    <source>
        <dbReference type="Proteomes" id="UP000266934"/>
    </source>
</evidence>
<feature type="region of interest" description="Disordered" evidence="1">
    <location>
        <begin position="1"/>
        <end position="24"/>
    </location>
</feature>
<dbReference type="RefSeq" id="WP_126398549.1">
    <property type="nucleotide sequence ID" value="NZ_AP018907.1"/>
</dbReference>
<dbReference type="OrthoDB" id="8479930at2"/>
<sequence length="134" mass="15604">MARPQQIPKRPPLKDEEIESASYVGSGEHKVERWWDGLPMARVGPDGHATRPKKQNTTICPKVLEAERAIATTWVREALRRGRYRYFEGDKTYPKHIWHMDADGQFWFGFAVNQEQGTYKGWPISEAEKREAFD</sequence>
<gene>
    <name evidence="2" type="ORF">BLTE_12540</name>
</gene>
<dbReference type="AlphaFoldDB" id="A0A348FZ36"/>
<evidence type="ECO:0000256" key="1">
    <source>
        <dbReference type="SAM" id="MobiDB-lite"/>
    </source>
</evidence>